<dbReference type="PANTHER" id="PTHR22916">
    <property type="entry name" value="GLYCOSYLTRANSFERASE"/>
    <property type="match status" value="1"/>
</dbReference>
<dbReference type="Proteomes" id="UP000184516">
    <property type="component" value="Unassembled WGS sequence"/>
</dbReference>
<dbReference type="GO" id="GO:0016758">
    <property type="term" value="F:hexosyltransferase activity"/>
    <property type="evidence" value="ECO:0007669"/>
    <property type="project" value="UniProtKB-ARBA"/>
</dbReference>
<dbReference type="RefSeq" id="WP_073369854.1">
    <property type="nucleotide sequence ID" value="NZ_FQWB01000003.1"/>
</dbReference>
<dbReference type="CDD" id="cd00761">
    <property type="entry name" value="Glyco_tranf_GTA_type"/>
    <property type="match status" value="1"/>
</dbReference>
<dbReference type="InterPro" id="IPR001173">
    <property type="entry name" value="Glyco_trans_2-like"/>
</dbReference>
<dbReference type="Gene3D" id="3.90.550.10">
    <property type="entry name" value="Spore Coat Polysaccharide Biosynthesis Protein SpsA, Chain A"/>
    <property type="match status" value="1"/>
</dbReference>
<keyword evidence="3" id="KW-1185">Reference proteome</keyword>
<reference evidence="3" key="1">
    <citation type="submission" date="2016-11" db="EMBL/GenBank/DDBJ databases">
        <authorList>
            <person name="Varghese N."/>
            <person name="Submissions S."/>
        </authorList>
    </citation>
    <scope>NUCLEOTIDE SEQUENCE [LARGE SCALE GENOMIC DNA]</scope>
    <source>
        <strain evidence="3">DSM 19978</strain>
    </source>
</reference>
<protein>
    <submittedName>
        <fullName evidence="2">Glycosyl transferase family 2</fullName>
    </submittedName>
</protein>
<organism evidence="2 3">
    <name type="scientific">Flavobacterium fluvii</name>
    <dbReference type="NCBI Taxonomy" id="468056"/>
    <lineage>
        <taxon>Bacteria</taxon>
        <taxon>Pseudomonadati</taxon>
        <taxon>Bacteroidota</taxon>
        <taxon>Flavobacteriia</taxon>
        <taxon>Flavobacteriales</taxon>
        <taxon>Flavobacteriaceae</taxon>
        <taxon>Flavobacterium</taxon>
    </lineage>
</organism>
<evidence type="ECO:0000313" key="2">
    <source>
        <dbReference type="EMBL" id="SHG30332.1"/>
    </source>
</evidence>
<evidence type="ECO:0000259" key="1">
    <source>
        <dbReference type="Pfam" id="PF00535"/>
    </source>
</evidence>
<dbReference type="EMBL" id="FQWB01000003">
    <property type="protein sequence ID" value="SHG30332.1"/>
    <property type="molecule type" value="Genomic_DNA"/>
</dbReference>
<feature type="domain" description="Glycosyltransferase 2-like" evidence="1">
    <location>
        <begin position="4"/>
        <end position="132"/>
    </location>
</feature>
<name>A0A1M5IPU2_9FLAO</name>
<dbReference type="SUPFAM" id="SSF53448">
    <property type="entry name" value="Nucleotide-diphospho-sugar transferases"/>
    <property type="match status" value="1"/>
</dbReference>
<proteinExistence type="predicted"/>
<accession>A0A1M5IPU2</accession>
<dbReference type="AlphaFoldDB" id="A0A1M5IPU2"/>
<dbReference type="Pfam" id="PF00535">
    <property type="entry name" value="Glycos_transf_2"/>
    <property type="match status" value="1"/>
</dbReference>
<gene>
    <name evidence="2" type="ORF">SAMN05443549_103190</name>
</gene>
<dbReference type="PANTHER" id="PTHR22916:SF3">
    <property type="entry name" value="UDP-GLCNAC:BETAGAL BETA-1,3-N-ACETYLGLUCOSAMINYLTRANSFERASE-LIKE PROTEIN 1"/>
    <property type="match status" value="1"/>
</dbReference>
<keyword evidence="2" id="KW-0808">Transferase</keyword>
<dbReference type="InterPro" id="IPR029044">
    <property type="entry name" value="Nucleotide-diphossugar_trans"/>
</dbReference>
<dbReference type="STRING" id="468056.SAMN05443549_103190"/>
<sequence>MLAIVIPYYKLTFFEETLESLANQTDKRFKVFIGDDSSPEDPTVLLSKYQGKFDFVYHRFESNLGGTSLTQQWERCIALSDNEEWIMILGDDDYLGENVVEQFYIHLLEFVTKTNLVRFASRTIVQEENHKARICENPVWESATDAFYRKFKLITRSSLSEYVFFKKAYQRYGFYNYPLAWNSDDRAWLDFSENRPIYSINEGVVCVRLSNLNISGKRDNLEMKNASLVAFHKFLIQHKLKYFSKYDRIKIIRKYHYELNIMKSLESMDWIFLIKNYLLNINLPVIKGFLKKYI</sequence>
<evidence type="ECO:0000313" key="3">
    <source>
        <dbReference type="Proteomes" id="UP000184516"/>
    </source>
</evidence>